<dbReference type="Gene3D" id="3.10.180.10">
    <property type="entry name" value="2,3-Dihydroxybiphenyl 1,2-Dioxygenase, domain 1"/>
    <property type="match status" value="1"/>
</dbReference>
<keyword evidence="3" id="KW-1185">Reference proteome</keyword>
<dbReference type="InterPro" id="IPR037523">
    <property type="entry name" value="VOC_core"/>
</dbReference>
<dbReference type="SUPFAM" id="SSF54593">
    <property type="entry name" value="Glyoxalase/Bleomycin resistance protein/Dihydroxybiphenyl dioxygenase"/>
    <property type="match status" value="1"/>
</dbReference>
<dbReference type="PANTHER" id="PTHR21366:SF14">
    <property type="entry name" value="GLYOXALASE DOMAIN-CONTAINING PROTEIN 5"/>
    <property type="match status" value="1"/>
</dbReference>
<dbReference type="InterPro" id="IPR004360">
    <property type="entry name" value="Glyas_Fos-R_dOase_dom"/>
</dbReference>
<dbReference type="EMBL" id="VTOY01000001">
    <property type="protein sequence ID" value="TYZ24713.1"/>
    <property type="molecule type" value="Genomic_DNA"/>
</dbReference>
<comment type="caution">
    <text evidence="2">The sequence shown here is derived from an EMBL/GenBank/DDBJ whole genome shotgun (WGS) entry which is preliminary data.</text>
</comment>
<evidence type="ECO:0000313" key="2">
    <source>
        <dbReference type="EMBL" id="TYZ24713.1"/>
    </source>
</evidence>
<dbReference type="InterPro" id="IPR029068">
    <property type="entry name" value="Glyas_Bleomycin-R_OHBP_Dase"/>
</dbReference>
<dbReference type="Proteomes" id="UP000323646">
    <property type="component" value="Unassembled WGS sequence"/>
</dbReference>
<sequence>MKIEQFDHLVLVTNSLTDCLRFYGDVLGMTIECKNNRYALRFGQQKINIHTRKAEFLPAAQYPTPGSLDLCLVVSGPMAEVKRELMEKGLSLETDIVARNGAQGNMQSIYLRDPDGNLVELCSYEDSEVRSWNRK</sequence>
<protein>
    <submittedName>
        <fullName evidence="2">VOC family protein</fullName>
    </submittedName>
</protein>
<feature type="domain" description="VOC" evidence="1">
    <location>
        <begin position="5"/>
        <end position="124"/>
    </location>
</feature>
<dbReference type="Pfam" id="PF00903">
    <property type="entry name" value="Glyoxalase"/>
    <property type="match status" value="1"/>
</dbReference>
<name>A0A5D6W8V3_9FIRM</name>
<dbReference type="OrthoDB" id="9815599at2"/>
<dbReference type="PANTHER" id="PTHR21366">
    <property type="entry name" value="GLYOXALASE FAMILY PROTEIN"/>
    <property type="match status" value="1"/>
</dbReference>
<gene>
    <name evidence="2" type="ORF">FZ040_01335</name>
</gene>
<dbReference type="AlphaFoldDB" id="A0A5D6W8V3"/>
<organism evidence="2 3">
    <name type="scientific">Selenomonas ruminis</name>
    <dbReference type="NCBI Taxonomy" id="2593411"/>
    <lineage>
        <taxon>Bacteria</taxon>
        <taxon>Bacillati</taxon>
        <taxon>Bacillota</taxon>
        <taxon>Negativicutes</taxon>
        <taxon>Selenomonadales</taxon>
        <taxon>Selenomonadaceae</taxon>
        <taxon>Selenomonas</taxon>
    </lineage>
</organism>
<reference evidence="2 3" key="1">
    <citation type="submission" date="2019-08" db="EMBL/GenBank/DDBJ databases">
        <title>Selenomonas sp. mPRGC5 and Selenomonas sp. mPRGC8 isolated from ruminal fluid of dairy goat (Capra hircus).</title>
        <authorList>
            <person name="Poothong S."/>
            <person name="Nuengjamnong C."/>
            <person name="Tanasupawat S."/>
        </authorList>
    </citation>
    <scope>NUCLEOTIDE SEQUENCE [LARGE SCALE GENOMIC DNA]</scope>
    <source>
        <strain evidence="3">mPRGC5</strain>
    </source>
</reference>
<dbReference type="PROSITE" id="PS51819">
    <property type="entry name" value="VOC"/>
    <property type="match status" value="1"/>
</dbReference>
<evidence type="ECO:0000259" key="1">
    <source>
        <dbReference type="PROSITE" id="PS51819"/>
    </source>
</evidence>
<accession>A0A5D6W8V3</accession>
<dbReference type="CDD" id="cd07253">
    <property type="entry name" value="GLOD5"/>
    <property type="match status" value="1"/>
</dbReference>
<dbReference type="RefSeq" id="WP_149170342.1">
    <property type="nucleotide sequence ID" value="NZ_VTOY01000001.1"/>
</dbReference>
<dbReference type="InterPro" id="IPR050383">
    <property type="entry name" value="GlyoxalaseI/FosfomycinResist"/>
</dbReference>
<proteinExistence type="predicted"/>
<evidence type="ECO:0000313" key="3">
    <source>
        <dbReference type="Proteomes" id="UP000323646"/>
    </source>
</evidence>